<dbReference type="InterPro" id="IPR010982">
    <property type="entry name" value="Lambda_DNA-bd_dom_sf"/>
</dbReference>
<dbReference type="PROSITE" id="PS50943">
    <property type="entry name" value="HTH_CROC1"/>
    <property type="match status" value="1"/>
</dbReference>
<dbReference type="GO" id="GO:0005829">
    <property type="term" value="C:cytosol"/>
    <property type="evidence" value="ECO:0007669"/>
    <property type="project" value="TreeGrafter"/>
</dbReference>
<dbReference type="EMBL" id="DXEQ01000064">
    <property type="protein sequence ID" value="HIX71811.1"/>
    <property type="molecule type" value="Genomic_DNA"/>
</dbReference>
<reference evidence="3" key="2">
    <citation type="submission" date="2021-04" db="EMBL/GenBank/DDBJ databases">
        <authorList>
            <person name="Gilroy R."/>
        </authorList>
    </citation>
    <scope>NUCLEOTIDE SEQUENCE</scope>
    <source>
        <strain evidence="3">ChiSxjej3B15-1167</strain>
    </source>
</reference>
<dbReference type="InterPro" id="IPR001387">
    <property type="entry name" value="Cro/C1-type_HTH"/>
</dbReference>
<comment type="caution">
    <text evidence="3">The sequence shown here is derived from an EMBL/GenBank/DDBJ whole genome shotgun (WGS) entry which is preliminary data.</text>
</comment>
<dbReference type="GO" id="GO:0003677">
    <property type="term" value="F:DNA binding"/>
    <property type="evidence" value="ECO:0007669"/>
    <property type="project" value="UniProtKB-KW"/>
</dbReference>
<evidence type="ECO:0000259" key="2">
    <source>
        <dbReference type="PROSITE" id="PS50943"/>
    </source>
</evidence>
<dbReference type="Pfam" id="PF01381">
    <property type="entry name" value="HTH_3"/>
    <property type="match status" value="1"/>
</dbReference>
<evidence type="ECO:0000313" key="3">
    <source>
        <dbReference type="EMBL" id="HIX71811.1"/>
    </source>
</evidence>
<dbReference type="SUPFAM" id="SSF47413">
    <property type="entry name" value="lambda repressor-like DNA-binding domains"/>
    <property type="match status" value="1"/>
</dbReference>
<dbReference type="GO" id="GO:0003700">
    <property type="term" value="F:DNA-binding transcription factor activity"/>
    <property type="evidence" value="ECO:0007669"/>
    <property type="project" value="TreeGrafter"/>
</dbReference>
<feature type="domain" description="HTH cro/C1-type" evidence="2">
    <location>
        <begin position="9"/>
        <end position="63"/>
    </location>
</feature>
<dbReference type="Proteomes" id="UP000886805">
    <property type="component" value="Unassembled WGS sequence"/>
</dbReference>
<accession>A0A9D1X3B9</accession>
<proteinExistence type="predicted"/>
<dbReference type="AlphaFoldDB" id="A0A9D1X3B9"/>
<keyword evidence="1" id="KW-0238">DNA-binding</keyword>
<dbReference type="PANTHER" id="PTHR46797">
    <property type="entry name" value="HTH-TYPE TRANSCRIPTIONAL REGULATOR"/>
    <property type="match status" value="1"/>
</dbReference>
<evidence type="ECO:0000313" key="4">
    <source>
        <dbReference type="Proteomes" id="UP000886805"/>
    </source>
</evidence>
<reference evidence="3" key="1">
    <citation type="journal article" date="2021" name="PeerJ">
        <title>Extensive microbial diversity within the chicken gut microbiome revealed by metagenomics and culture.</title>
        <authorList>
            <person name="Gilroy R."/>
            <person name="Ravi A."/>
            <person name="Getino M."/>
            <person name="Pursley I."/>
            <person name="Horton D.L."/>
            <person name="Alikhan N.F."/>
            <person name="Baker D."/>
            <person name="Gharbi K."/>
            <person name="Hall N."/>
            <person name="Watson M."/>
            <person name="Adriaenssens E.M."/>
            <person name="Foster-Nyarko E."/>
            <person name="Jarju S."/>
            <person name="Secka A."/>
            <person name="Antonio M."/>
            <person name="Oren A."/>
            <person name="Chaudhuri R.R."/>
            <person name="La Ragione R."/>
            <person name="Hildebrand F."/>
            <person name="Pallen M.J."/>
        </authorList>
    </citation>
    <scope>NUCLEOTIDE SEQUENCE</scope>
    <source>
        <strain evidence="3">ChiSxjej3B15-1167</strain>
    </source>
</reference>
<dbReference type="Gene3D" id="1.10.260.40">
    <property type="entry name" value="lambda repressor-like DNA-binding domains"/>
    <property type="match status" value="1"/>
</dbReference>
<dbReference type="PANTHER" id="PTHR46797:SF1">
    <property type="entry name" value="METHYLPHOSPHONATE SYNTHASE"/>
    <property type="match status" value="1"/>
</dbReference>
<evidence type="ECO:0000256" key="1">
    <source>
        <dbReference type="ARBA" id="ARBA00023125"/>
    </source>
</evidence>
<dbReference type="SMART" id="SM00530">
    <property type="entry name" value="HTH_XRE"/>
    <property type="match status" value="1"/>
</dbReference>
<dbReference type="CDD" id="cd00093">
    <property type="entry name" value="HTH_XRE"/>
    <property type="match status" value="1"/>
</dbReference>
<sequence length="106" mass="12276">MNKDLGKKVKELRIANHLTQDQVAKALGVTPGYISNVENNRSLMTLRMLTYYAQLTGMSLDYLAGTIDEDYKETSLDRELLYLIRNFSPEKKEKLIKLVQMLEDYN</sequence>
<gene>
    <name evidence="3" type="ORF">H9849_02190</name>
</gene>
<organism evidence="3 4">
    <name type="scientific">Candidatus Anaerobutyricum stercoripullorum</name>
    <dbReference type="NCBI Taxonomy" id="2838456"/>
    <lineage>
        <taxon>Bacteria</taxon>
        <taxon>Bacillati</taxon>
        <taxon>Bacillota</taxon>
        <taxon>Clostridia</taxon>
        <taxon>Lachnospirales</taxon>
        <taxon>Lachnospiraceae</taxon>
        <taxon>Anaerobutyricum</taxon>
    </lineage>
</organism>
<protein>
    <submittedName>
        <fullName evidence="3">Helix-turn-helix domain-containing protein</fullName>
    </submittedName>
</protein>
<dbReference type="InterPro" id="IPR050807">
    <property type="entry name" value="TransReg_Diox_bact_type"/>
</dbReference>
<name>A0A9D1X3B9_9FIRM</name>